<keyword evidence="4 6" id="KW-1133">Transmembrane helix</keyword>
<feature type="transmembrane region" description="Helical" evidence="6">
    <location>
        <begin position="12"/>
        <end position="35"/>
    </location>
</feature>
<dbReference type="SUPFAM" id="SSF158442">
    <property type="entry name" value="DsbB-like"/>
    <property type="match status" value="1"/>
</dbReference>
<evidence type="ECO:0000256" key="1">
    <source>
        <dbReference type="ARBA" id="ARBA00004651"/>
    </source>
</evidence>
<keyword evidence="8" id="KW-1185">Reference proteome</keyword>
<organism evidence="7 8">
    <name type="scientific">Georgfuchsia toluolica</name>
    <dbReference type="NCBI Taxonomy" id="424218"/>
    <lineage>
        <taxon>Bacteria</taxon>
        <taxon>Pseudomonadati</taxon>
        <taxon>Pseudomonadota</taxon>
        <taxon>Betaproteobacteria</taxon>
        <taxon>Nitrosomonadales</taxon>
        <taxon>Sterolibacteriaceae</taxon>
        <taxon>Georgfuchsia</taxon>
    </lineage>
</organism>
<evidence type="ECO:0000256" key="6">
    <source>
        <dbReference type="SAM" id="Phobius"/>
    </source>
</evidence>
<keyword evidence="3 6" id="KW-0812">Transmembrane</keyword>
<evidence type="ECO:0000256" key="4">
    <source>
        <dbReference type="ARBA" id="ARBA00022989"/>
    </source>
</evidence>
<dbReference type="PANTHER" id="PTHR36570:SF3">
    <property type="entry name" value="DISULFIDE BOND FORMATION PROTEIN B"/>
    <property type="match status" value="1"/>
</dbReference>
<accession>A0A916J5Q0</accession>
<dbReference type="InterPro" id="IPR003752">
    <property type="entry name" value="DiS_bond_form_DsbB/BdbC"/>
</dbReference>
<dbReference type="AlphaFoldDB" id="A0A916J5Q0"/>
<dbReference type="Gene3D" id="1.20.1550.10">
    <property type="entry name" value="DsbB-like"/>
    <property type="match status" value="1"/>
</dbReference>
<proteinExistence type="predicted"/>
<dbReference type="Pfam" id="PF02600">
    <property type="entry name" value="DsbB"/>
    <property type="match status" value="1"/>
</dbReference>
<dbReference type="PANTHER" id="PTHR36570">
    <property type="entry name" value="DISULFIDE BOND FORMATION PROTEIN B"/>
    <property type="match status" value="1"/>
</dbReference>
<sequence>MRLQFPTRALFALGMACPIALIGAGVVLTVFYNVAACPLCILQRMLYLAIALVSTFGLVFVPYHAVRIVVALSAAILAASGAAIAGYQIYLQHHPFAATCGDGAAWWERMVEQAGQSLPILFKAEGLCSDDTWSLFGLSIPELSLLAFCGLFVLGMLALFSRPRP</sequence>
<dbReference type="GO" id="GO:0005886">
    <property type="term" value="C:plasma membrane"/>
    <property type="evidence" value="ECO:0007669"/>
    <property type="project" value="UniProtKB-SubCell"/>
</dbReference>
<gene>
    <name evidence="7" type="ORF">GTOL_12907</name>
</gene>
<protein>
    <submittedName>
        <fullName evidence="7">Periplasmic thiol:disulfide oxidoreductase DsbB, required for DsbA reoxidation</fullName>
    </submittedName>
</protein>
<dbReference type="EMBL" id="CAJQUM010000001">
    <property type="protein sequence ID" value="CAG4885024.1"/>
    <property type="molecule type" value="Genomic_DNA"/>
</dbReference>
<keyword evidence="5 6" id="KW-0472">Membrane</keyword>
<name>A0A916J5Q0_9PROT</name>
<comment type="caution">
    <text evidence="7">The sequence shown here is derived from an EMBL/GenBank/DDBJ whole genome shotgun (WGS) entry which is preliminary data.</text>
</comment>
<evidence type="ECO:0000313" key="7">
    <source>
        <dbReference type="EMBL" id="CAG4885024.1"/>
    </source>
</evidence>
<dbReference type="GO" id="GO:0015035">
    <property type="term" value="F:protein-disulfide reductase activity"/>
    <property type="evidence" value="ECO:0007669"/>
    <property type="project" value="InterPro"/>
</dbReference>
<dbReference type="RefSeq" id="WP_281420296.1">
    <property type="nucleotide sequence ID" value="NZ_CAJQUM010000001.1"/>
</dbReference>
<dbReference type="GO" id="GO:0006457">
    <property type="term" value="P:protein folding"/>
    <property type="evidence" value="ECO:0007669"/>
    <property type="project" value="InterPro"/>
</dbReference>
<reference evidence="7" key="1">
    <citation type="submission" date="2021-04" db="EMBL/GenBank/DDBJ databases">
        <authorList>
            <person name="Hornung B."/>
        </authorList>
    </citation>
    <scope>NUCLEOTIDE SEQUENCE</scope>
    <source>
        <strain evidence="7">G5G6</strain>
    </source>
</reference>
<feature type="transmembrane region" description="Helical" evidence="6">
    <location>
        <begin position="68"/>
        <end position="90"/>
    </location>
</feature>
<feature type="transmembrane region" description="Helical" evidence="6">
    <location>
        <begin position="41"/>
        <end position="61"/>
    </location>
</feature>
<dbReference type="InterPro" id="IPR050183">
    <property type="entry name" value="DsbB"/>
</dbReference>
<feature type="transmembrane region" description="Helical" evidence="6">
    <location>
        <begin position="143"/>
        <end position="160"/>
    </location>
</feature>
<keyword evidence="2" id="KW-1003">Cell membrane</keyword>
<dbReference type="InterPro" id="IPR023380">
    <property type="entry name" value="DsbB-like_sf"/>
</dbReference>
<evidence type="ECO:0000256" key="3">
    <source>
        <dbReference type="ARBA" id="ARBA00022692"/>
    </source>
</evidence>
<comment type="subcellular location">
    <subcellularLocation>
        <location evidence="1">Cell membrane</location>
        <topology evidence="1">Multi-pass membrane protein</topology>
    </subcellularLocation>
</comment>
<evidence type="ECO:0000313" key="8">
    <source>
        <dbReference type="Proteomes" id="UP000742786"/>
    </source>
</evidence>
<evidence type="ECO:0000256" key="5">
    <source>
        <dbReference type="ARBA" id="ARBA00023136"/>
    </source>
</evidence>
<evidence type="ECO:0000256" key="2">
    <source>
        <dbReference type="ARBA" id="ARBA00022475"/>
    </source>
</evidence>
<dbReference type="Proteomes" id="UP000742786">
    <property type="component" value="Unassembled WGS sequence"/>
</dbReference>